<accession>A0A8S3RDX5</accession>
<evidence type="ECO:0000313" key="2">
    <source>
        <dbReference type="Proteomes" id="UP000683360"/>
    </source>
</evidence>
<sequence>MNENDFVVTDLLKKEIEDWEEERKWFQETNAFNFIRQHLDERLLVVVGNQESIRFLKTELDSFNNKDGVLRCCSLFLCVIHGGSLNHDKLMDETESEFYRTLKATFEAFDINQSISRKEVLDNLDTHLNIYLKKKDGQYSVLHHRLLDFLFYYFGQRYQQLIINFADSEMIRDRTVLQSLDIIPQEFTILIDGQNETDYIQRLVNDMLSDHINDVLYNHQMIHKDFRSKLVSHLQKLNDDDLTVTYVFSSIILKQTEKHPKCYL</sequence>
<dbReference type="EMBL" id="CAJPWZ010001013">
    <property type="protein sequence ID" value="CAG2205155.1"/>
    <property type="molecule type" value="Genomic_DNA"/>
</dbReference>
<dbReference type="Proteomes" id="UP000683360">
    <property type="component" value="Unassembled WGS sequence"/>
</dbReference>
<comment type="caution">
    <text evidence="1">The sequence shown here is derived from an EMBL/GenBank/DDBJ whole genome shotgun (WGS) entry which is preliminary data.</text>
</comment>
<organism evidence="1 2">
    <name type="scientific">Mytilus edulis</name>
    <name type="common">Blue mussel</name>
    <dbReference type="NCBI Taxonomy" id="6550"/>
    <lineage>
        <taxon>Eukaryota</taxon>
        <taxon>Metazoa</taxon>
        <taxon>Spiralia</taxon>
        <taxon>Lophotrochozoa</taxon>
        <taxon>Mollusca</taxon>
        <taxon>Bivalvia</taxon>
        <taxon>Autobranchia</taxon>
        <taxon>Pteriomorphia</taxon>
        <taxon>Mytilida</taxon>
        <taxon>Mytiloidea</taxon>
        <taxon>Mytilidae</taxon>
        <taxon>Mytilinae</taxon>
        <taxon>Mytilus</taxon>
    </lineage>
</organism>
<proteinExistence type="predicted"/>
<reference evidence="1" key="1">
    <citation type="submission" date="2021-03" db="EMBL/GenBank/DDBJ databases">
        <authorList>
            <person name="Bekaert M."/>
        </authorList>
    </citation>
    <scope>NUCLEOTIDE SEQUENCE</scope>
</reference>
<keyword evidence="2" id="KW-1185">Reference proteome</keyword>
<name>A0A8S3RDX5_MYTED</name>
<protein>
    <submittedName>
        <fullName evidence="1">Uncharacterized protein</fullName>
    </submittedName>
</protein>
<gene>
    <name evidence="1" type="ORF">MEDL_19522</name>
</gene>
<evidence type="ECO:0000313" key="1">
    <source>
        <dbReference type="EMBL" id="CAG2205155.1"/>
    </source>
</evidence>
<dbReference type="AlphaFoldDB" id="A0A8S3RDX5"/>